<comment type="caution">
    <text evidence="1">The sequence shown here is derived from an EMBL/GenBank/DDBJ whole genome shotgun (WGS) entry which is preliminary data.</text>
</comment>
<organism evidence="1 2">
    <name type="scientific">Virgibacillus xinjiangensis</name>
    <dbReference type="NCBI Taxonomy" id="393090"/>
    <lineage>
        <taxon>Bacteria</taxon>
        <taxon>Bacillati</taxon>
        <taxon>Bacillota</taxon>
        <taxon>Bacilli</taxon>
        <taxon>Bacillales</taxon>
        <taxon>Bacillaceae</taxon>
        <taxon>Virgibacillus</taxon>
    </lineage>
</organism>
<keyword evidence="2" id="KW-1185">Reference proteome</keyword>
<dbReference type="RefSeq" id="WP_390270581.1">
    <property type="nucleotide sequence ID" value="NZ_JBHRSA010000030.1"/>
</dbReference>
<proteinExistence type="predicted"/>
<name>A0ABV7CUH8_9BACI</name>
<accession>A0ABV7CUH8</accession>
<dbReference type="Proteomes" id="UP001595279">
    <property type="component" value="Unassembled WGS sequence"/>
</dbReference>
<sequence length="61" mass="7309">EENEFQKNEQKNKAVENFLDSLRSCIFHTASFIFPKNSELLCSLYKIIYHSTYIAFMEEIR</sequence>
<dbReference type="EMBL" id="JBHRSA010000030">
    <property type="protein sequence ID" value="MFC3040014.1"/>
    <property type="molecule type" value="Genomic_DNA"/>
</dbReference>
<evidence type="ECO:0000313" key="2">
    <source>
        <dbReference type="Proteomes" id="UP001595279"/>
    </source>
</evidence>
<protein>
    <submittedName>
        <fullName evidence="1">Uncharacterized protein</fullName>
    </submittedName>
</protein>
<feature type="non-terminal residue" evidence="1">
    <location>
        <position position="1"/>
    </location>
</feature>
<reference evidence="2" key="1">
    <citation type="journal article" date="2019" name="Int. J. Syst. Evol. Microbiol.">
        <title>The Global Catalogue of Microorganisms (GCM) 10K type strain sequencing project: providing services to taxonomists for standard genome sequencing and annotation.</title>
        <authorList>
            <consortium name="The Broad Institute Genomics Platform"/>
            <consortium name="The Broad Institute Genome Sequencing Center for Infectious Disease"/>
            <person name="Wu L."/>
            <person name="Ma J."/>
        </authorList>
    </citation>
    <scope>NUCLEOTIDE SEQUENCE [LARGE SCALE GENOMIC DNA]</scope>
    <source>
        <strain evidence="2">KCTC 13128</strain>
    </source>
</reference>
<evidence type="ECO:0000313" key="1">
    <source>
        <dbReference type="EMBL" id="MFC3040014.1"/>
    </source>
</evidence>
<gene>
    <name evidence="1" type="ORF">ACFOGI_07090</name>
</gene>